<sequence>MALVLSVLTNHGYEQQLGAMGEIVSVSVEMFCILSGDMCTFAKRRLVAELGNKHVVSVSVEVVLLYEWNSNSFLWR</sequence>
<organism evidence="1">
    <name type="scientific">Arundo donax</name>
    <name type="common">Giant reed</name>
    <name type="synonym">Donax arundinaceus</name>
    <dbReference type="NCBI Taxonomy" id="35708"/>
    <lineage>
        <taxon>Eukaryota</taxon>
        <taxon>Viridiplantae</taxon>
        <taxon>Streptophyta</taxon>
        <taxon>Embryophyta</taxon>
        <taxon>Tracheophyta</taxon>
        <taxon>Spermatophyta</taxon>
        <taxon>Magnoliopsida</taxon>
        <taxon>Liliopsida</taxon>
        <taxon>Poales</taxon>
        <taxon>Poaceae</taxon>
        <taxon>PACMAD clade</taxon>
        <taxon>Arundinoideae</taxon>
        <taxon>Arundineae</taxon>
        <taxon>Arundo</taxon>
    </lineage>
</organism>
<dbReference type="AlphaFoldDB" id="A0A0A9HG91"/>
<dbReference type="EMBL" id="GBRH01164010">
    <property type="protein sequence ID" value="JAE33886.1"/>
    <property type="molecule type" value="Transcribed_RNA"/>
</dbReference>
<accession>A0A0A9HG91</accession>
<evidence type="ECO:0000313" key="1">
    <source>
        <dbReference type="EMBL" id="JAE33886.1"/>
    </source>
</evidence>
<reference evidence="1" key="1">
    <citation type="submission" date="2014-09" db="EMBL/GenBank/DDBJ databases">
        <authorList>
            <person name="Magalhaes I.L.F."/>
            <person name="Oliveira U."/>
            <person name="Santos F.R."/>
            <person name="Vidigal T.H.D.A."/>
            <person name="Brescovit A.D."/>
            <person name="Santos A.J."/>
        </authorList>
    </citation>
    <scope>NUCLEOTIDE SEQUENCE</scope>
    <source>
        <tissue evidence="1">Shoot tissue taken approximately 20 cm above the soil surface</tissue>
    </source>
</reference>
<name>A0A0A9HG91_ARUDO</name>
<proteinExistence type="predicted"/>
<reference evidence="1" key="2">
    <citation type="journal article" date="2015" name="Data Brief">
        <title>Shoot transcriptome of the giant reed, Arundo donax.</title>
        <authorList>
            <person name="Barrero R.A."/>
            <person name="Guerrero F.D."/>
            <person name="Moolhuijzen P."/>
            <person name="Goolsby J.A."/>
            <person name="Tidwell J."/>
            <person name="Bellgard S.E."/>
            <person name="Bellgard M.I."/>
        </authorList>
    </citation>
    <scope>NUCLEOTIDE SEQUENCE</scope>
    <source>
        <tissue evidence="1">Shoot tissue taken approximately 20 cm above the soil surface</tissue>
    </source>
</reference>
<protein>
    <submittedName>
        <fullName evidence="1">Uncharacterized protein</fullName>
    </submittedName>
</protein>